<evidence type="ECO:0000313" key="1">
    <source>
        <dbReference type="EMBL" id="WAQ83000.1"/>
    </source>
</evidence>
<evidence type="ECO:0000313" key="2">
    <source>
        <dbReference type="Proteomes" id="UP001164743"/>
    </source>
</evidence>
<proteinExistence type="predicted"/>
<accession>A0ABY7CGN7</accession>
<dbReference type="RefSeq" id="XP_053018555.1">
    <property type="nucleotide sequence ID" value="XM_053167327.1"/>
</dbReference>
<dbReference type="Proteomes" id="UP001164743">
    <property type="component" value="Chromosome 3A"/>
</dbReference>
<gene>
    <name evidence="1" type="ORF">PtA15_3A366</name>
</gene>
<protein>
    <submittedName>
        <fullName evidence="1">Uncharacterized protein</fullName>
    </submittedName>
</protein>
<name>A0ABY7CGN7_9BASI</name>
<organism evidence="1 2">
    <name type="scientific">Puccinia triticina</name>
    <dbReference type="NCBI Taxonomy" id="208348"/>
    <lineage>
        <taxon>Eukaryota</taxon>
        <taxon>Fungi</taxon>
        <taxon>Dikarya</taxon>
        <taxon>Basidiomycota</taxon>
        <taxon>Pucciniomycotina</taxon>
        <taxon>Pucciniomycetes</taxon>
        <taxon>Pucciniales</taxon>
        <taxon>Pucciniaceae</taxon>
        <taxon>Puccinia</taxon>
    </lineage>
</organism>
<keyword evidence="2" id="KW-1185">Reference proteome</keyword>
<reference evidence="1" key="1">
    <citation type="submission" date="2022-10" db="EMBL/GenBank/DDBJ databases">
        <title>Puccinia triticina Genome sequencing and assembly.</title>
        <authorList>
            <person name="Li C."/>
        </authorList>
    </citation>
    <scope>NUCLEOTIDE SEQUENCE</scope>
    <source>
        <strain evidence="1">Pt15</strain>
    </source>
</reference>
<dbReference type="EMBL" id="CP110423">
    <property type="protein sequence ID" value="WAQ83000.1"/>
    <property type="molecule type" value="Genomic_DNA"/>
</dbReference>
<sequence length="61" mass="6960">MVKEQVVDFVLHTLSHSMAFSFLDRKNTKLREFFILEPLHLFIRQSSNNGVFATVAAHGAL</sequence>
<dbReference type="GeneID" id="77808222"/>